<keyword evidence="1 5" id="KW-0489">Methyltransferase</keyword>
<proteinExistence type="predicted"/>
<evidence type="ECO:0000313" key="5">
    <source>
        <dbReference type="EMBL" id="HJB97845.1"/>
    </source>
</evidence>
<dbReference type="EMBL" id="DWXG01000037">
    <property type="protein sequence ID" value="HJB97845.1"/>
    <property type="molecule type" value="Genomic_DNA"/>
</dbReference>
<dbReference type="InterPro" id="IPR013216">
    <property type="entry name" value="Methyltransf_11"/>
</dbReference>
<evidence type="ECO:0000259" key="4">
    <source>
        <dbReference type="Pfam" id="PF08241"/>
    </source>
</evidence>
<dbReference type="Pfam" id="PF08241">
    <property type="entry name" value="Methyltransf_11"/>
    <property type="match status" value="1"/>
</dbReference>
<dbReference type="PANTHER" id="PTHR43464">
    <property type="entry name" value="METHYLTRANSFERASE"/>
    <property type="match status" value="1"/>
</dbReference>
<reference evidence="5" key="1">
    <citation type="journal article" date="2021" name="PeerJ">
        <title>Extensive microbial diversity within the chicken gut microbiome revealed by metagenomics and culture.</title>
        <authorList>
            <person name="Gilroy R."/>
            <person name="Ravi A."/>
            <person name="Getino M."/>
            <person name="Pursley I."/>
            <person name="Horton D.L."/>
            <person name="Alikhan N.F."/>
            <person name="Baker D."/>
            <person name="Gharbi K."/>
            <person name="Hall N."/>
            <person name="Watson M."/>
            <person name="Adriaenssens E.M."/>
            <person name="Foster-Nyarko E."/>
            <person name="Jarju S."/>
            <person name="Secka A."/>
            <person name="Antonio M."/>
            <person name="Oren A."/>
            <person name="Chaudhuri R.R."/>
            <person name="La Ragione R."/>
            <person name="Hildebrand F."/>
            <person name="Pallen M.J."/>
        </authorList>
    </citation>
    <scope>NUCLEOTIDE SEQUENCE</scope>
    <source>
        <strain evidence="5">CHK185-1770</strain>
    </source>
</reference>
<keyword evidence="3" id="KW-0949">S-adenosyl-L-methionine</keyword>
<name>A0A9D2SEK5_9FIRM</name>
<keyword evidence="2" id="KW-0808">Transferase</keyword>
<reference evidence="5" key="2">
    <citation type="submission" date="2021-04" db="EMBL/GenBank/DDBJ databases">
        <authorList>
            <person name="Gilroy R."/>
        </authorList>
    </citation>
    <scope>NUCLEOTIDE SEQUENCE</scope>
    <source>
        <strain evidence="5">CHK185-1770</strain>
    </source>
</reference>
<evidence type="ECO:0000256" key="1">
    <source>
        <dbReference type="ARBA" id="ARBA00022603"/>
    </source>
</evidence>
<dbReference type="InterPro" id="IPR029063">
    <property type="entry name" value="SAM-dependent_MTases_sf"/>
</dbReference>
<dbReference type="PANTHER" id="PTHR43464:SF19">
    <property type="entry name" value="UBIQUINONE BIOSYNTHESIS O-METHYLTRANSFERASE, MITOCHONDRIAL"/>
    <property type="match status" value="1"/>
</dbReference>
<dbReference type="Proteomes" id="UP000826793">
    <property type="component" value="Unassembled WGS sequence"/>
</dbReference>
<gene>
    <name evidence="5" type="ORF">H9710_04615</name>
</gene>
<protein>
    <submittedName>
        <fullName evidence="5">Class I SAM-dependent methyltransferase</fullName>
    </submittedName>
</protein>
<dbReference type="GO" id="GO:0008757">
    <property type="term" value="F:S-adenosylmethionine-dependent methyltransferase activity"/>
    <property type="evidence" value="ECO:0007669"/>
    <property type="project" value="InterPro"/>
</dbReference>
<accession>A0A9D2SEK5</accession>
<sequence length="249" mass="28126">METEVRTYWENTQKPWGKLFYQGVWEQLPPWQGKRLLDFGSGFGITAAHLGEHNQVTAVEPNRELLALRVGEGTYRQLVGGVEQLAALEEGSFDGIVCHNVLEYAPQRQEILREFARLLGPEGTLSVVKHNLPGRVLQKAVFENRPEEAAALLEGGSLQVRNFGQVHYYQTEDLVRWAPGLEVRQVLGVRIFFGLPQDNAAKEDPAWQQAMLRLEAAAAGREPYRQMAFFHHVLLRPRQSPPLSHKTPG</sequence>
<evidence type="ECO:0000256" key="2">
    <source>
        <dbReference type="ARBA" id="ARBA00022679"/>
    </source>
</evidence>
<dbReference type="CDD" id="cd02440">
    <property type="entry name" value="AdoMet_MTases"/>
    <property type="match status" value="1"/>
</dbReference>
<dbReference type="GO" id="GO:0032259">
    <property type="term" value="P:methylation"/>
    <property type="evidence" value="ECO:0007669"/>
    <property type="project" value="UniProtKB-KW"/>
</dbReference>
<organism evidence="5 6">
    <name type="scientific">Candidatus Acutalibacter pullicola</name>
    <dbReference type="NCBI Taxonomy" id="2838417"/>
    <lineage>
        <taxon>Bacteria</taxon>
        <taxon>Bacillati</taxon>
        <taxon>Bacillota</taxon>
        <taxon>Clostridia</taxon>
        <taxon>Eubacteriales</taxon>
        <taxon>Acutalibacteraceae</taxon>
        <taxon>Acutalibacter</taxon>
    </lineage>
</organism>
<evidence type="ECO:0000313" key="6">
    <source>
        <dbReference type="Proteomes" id="UP000826793"/>
    </source>
</evidence>
<evidence type="ECO:0000256" key="3">
    <source>
        <dbReference type="ARBA" id="ARBA00022691"/>
    </source>
</evidence>
<dbReference type="AlphaFoldDB" id="A0A9D2SEK5"/>
<dbReference type="SUPFAM" id="SSF53335">
    <property type="entry name" value="S-adenosyl-L-methionine-dependent methyltransferases"/>
    <property type="match status" value="1"/>
</dbReference>
<feature type="domain" description="Methyltransferase type 11" evidence="4">
    <location>
        <begin position="37"/>
        <end position="126"/>
    </location>
</feature>
<dbReference type="Gene3D" id="3.40.50.150">
    <property type="entry name" value="Vaccinia Virus protein VP39"/>
    <property type="match status" value="1"/>
</dbReference>
<comment type="caution">
    <text evidence="5">The sequence shown here is derived from an EMBL/GenBank/DDBJ whole genome shotgun (WGS) entry which is preliminary data.</text>
</comment>